<evidence type="ECO:0000313" key="1">
    <source>
        <dbReference type="EMBL" id="KAF7923182.1"/>
    </source>
</evidence>
<organism evidence="1 2">
    <name type="scientific">Botrytis deweyae</name>
    <dbReference type="NCBI Taxonomy" id="2478750"/>
    <lineage>
        <taxon>Eukaryota</taxon>
        <taxon>Fungi</taxon>
        <taxon>Dikarya</taxon>
        <taxon>Ascomycota</taxon>
        <taxon>Pezizomycotina</taxon>
        <taxon>Leotiomycetes</taxon>
        <taxon>Helotiales</taxon>
        <taxon>Sclerotiniaceae</taxon>
        <taxon>Botrytis</taxon>
    </lineage>
</organism>
<sequence length="172" mass="19409">MLSNYKPYEILPDKSPRSKCSRHPSIATSYISNLKSLNPPPNRPHTYSQPARMTHVHDLIRSRRKISTLTPRQNPSPHISLLTAFFTAFFTASSPVSRIAPSSAPRYIPRFAISAQKFICSCSEKAAKGRTKMRLRWFTGHPLLRIRLRQASGALVKSLFCYPRVASPSLLC</sequence>
<dbReference type="GeneID" id="62234660"/>
<reference evidence="1 2" key="1">
    <citation type="journal article" date="2020" name="Genome Biol. Evol.">
        <title>Comparative genomics of Sclerotiniaceae.</title>
        <authorList>
            <person name="Valero Jimenez C.A."/>
            <person name="Steentjes M."/>
            <person name="Scholten O.E."/>
            <person name="Van Kan J.A.L."/>
        </authorList>
    </citation>
    <scope>NUCLEOTIDE SEQUENCE [LARGE SCALE GENOMIC DNA]</scope>
    <source>
        <strain evidence="1 2">B1</strain>
    </source>
</reference>
<accession>A0ABQ7IG89</accession>
<name>A0ABQ7IG89_9HELO</name>
<protein>
    <recommendedName>
        <fullName evidence="3">Ig-like domain-containing protein</fullName>
    </recommendedName>
</protein>
<evidence type="ECO:0008006" key="3">
    <source>
        <dbReference type="Google" id="ProtNLM"/>
    </source>
</evidence>
<gene>
    <name evidence="1" type="ORF">EAE98_007887</name>
</gene>
<dbReference type="Proteomes" id="UP000783213">
    <property type="component" value="Unassembled WGS sequence"/>
</dbReference>
<dbReference type="RefSeq" id="XP_038808239.1">
    <property type="nucleotide sequence ID" value="XM_038955510.1"/>
</dbReference>
<comment type="caution">
    <text evidence="1">The sequence shown here is derived from an EMBL/GenBank/DDBJ whole genome shotgun (WGS) entry which is preliminary data.</text>
</comment>
<keyword evidence="2" id="KW-1185">Reference proteome</keyword>
<evidence type="ECO:0000313" key="2">
    <source>
        <dbReference type="Proteomes" id="UP000783213"/>
    </source>
</evidence>
<dbReference type="EMBL" id="RCSX01000019">
    <property type="protein sequence ID" value="KAF7923182.1"/>
    <property type="molecule type" value="Genomic_DNA"/>
</dbReference>
<proteinExistence type="predicted"/>